<dbReference type="PANTHER" id="PTHR23534">
    <property type="entry name" value="MFS PERMEASE"/>
    <property type="match status" value="1"/>
</dbReference>
<reference evidence="8 9" key="1">
    <citation type="submission" date="2019-03" db="EMBL/GenBank/DDBJ databases">
        <title>Genomic Encyclopedia of Type Strains, Phase IV (KMG-IV): sequencing the most valuable type-strain genomes for metagenomic binning, comparative biology and taxonomic classification.</title>
        <authorList>
            <person name="Goeker M."/>
        </authorList>
    </citation>
    <scope>NUCLEOTIDE SEQUENCE [LARGE SCALE GENOMIC DNA]</scope>
    <source>
        <strain evidence="8 9">DSM 44684</strain>
    </source>
</reference>
<feature type="transmembrane region" description="Helical" evidence="6">
    <location>
        <begin position="291"/>
        <end position="311"/>
    </location>
</feature>
<evidence type="ECO:0000256" key="2">
    <source>
        <dbReference type="ARBA" id="ARBA00022692"/>
    </source>
</evidence>
<keyword evidence="4 6" id="KW-0472">Membrane</keyword>
<feature type="domain" description="Major facilitator superfamily (MFS) profile" evidence="7">
    <location>
        <begin position="14"/>
        <end position="399"/>
    </location>
</feature>
<evidence type="ECO:0000259" key="7">
    <source>
        <dbReference type="PROSITE" id="PS50850"/>
    </source>
</evidence>
<dbReference type="SUPFAM" id="SSF103473">
    <property type="entry name" value="MFS general substrate transporter"/>
    <property type="match status" value="1"/>
</dbReference>
<feature type="region of interest" description="Disordered" evidence="5">
    <location>
        <begin position="425"/>
        <end position="444"/>
    </location>
</feature>
<dbReference type="GO" id="GO:0022857">
    <property type="term" value="F:transmembrane transporter activity"/>
    <property type="evidence" value="ECO:0007669"/>
    <property type="project" value="InterPro"/>
</dbReference>
<evidence type="ECO:0000256" key="1">
    <source>
        <dbReference type="ARBA" id="ARBA00004651"/>
    </source>
</evidence>
<dbReference type="PROSITE" id="PS50850">
    <property type="entry name" value="MFS"/>
    <property type="match status" value="1"/>
</dbReference>
<evidence type="ECO:0000256" key="5">
    <source>
        <dbReference type="SAM" id="MobiDB-lite"/>
    </source>
</evidence>
<dbReference type="InterPro" id="IPR020846">
    <property type="entry name" value="MFS_dom"/>
</dbReference>
<dbReference type="Gene3D" id="1.20.1250.20">
    <property type="entry name" value="MFS general substrate transporter like domains"/>
    <property type="match status" value="1"/>
</dbReference>
<feature type="transmembrane region" description="Helical" evidence="6">
    <location>
        <begin position="80"/>
        <end position="100"/>
    </location>
</feature>
<dbReference type="Pfam" id="PF07690">
    <property type="entry name" value="MFS_1"/>
    <property type="match status" value="1"/>
</dbReference>
<feature type="transmembrane region" description="Helical" evidence="6">
    <location>
        <begin position="227"/>
        <end position="247"/>
    </location>
</feature>
<name>A0A4R1FSU1_9NOCA</name>
<accession>A0A4R1FSU1</accession>
<protein>
    <submittedName>
        <fullName evidence="8">Putative MFS family arabinose efflux permease</fullName>
    </submittedName>
</protein>
<evidence type="ECO:0000256" key="3">
    <source>
        <dbReference type="ARBA" id="ARBA00022989"/>
    </source>
</evidence>
<dbReference type="InterPro" id="IPR036259">
    <property type="entry name" value="MFS_trans_sf"/>
</dbReference>
<comment type="caution">
    <text evidence="8">The sequence shown here is derived from an EMBL/GenBank/DDBJ whole genome shotgun (WGS) entry which is preliminary data.</text>
</comment>
<keyword evidence="2 6" id="KW-0812">Transmembrane</keyword>
<dbReference type="GO" id="GO:0005886">
    <property type="term" value="C:plasma membrane"/>
    <property type="evidence" value="ECO:0007669"/>
    <property type="project" value="UniProtKB-SubCell"/>
</dbReference>
<dbReference type="EMBL" id="SMFR01000002">
    <property type="protein sequence ID" value="TCJ96724.1"/>
    <property type="molecule type" value="Genomic_DNA"/>
</dbReference>
<proteinExistence type="predicted"/>
<feature type="transmembrane region" description="Helical" evidence="6">
    <location>
        <begin position="383"/>
        <end position="401"/>
    </location>
</feature>
<feature type="transmembrane region" description="Helical" evidence="6">
    <location>
        <begin position="140"/>
        <end position="158"/>
    </location>
</feature>
<comment type="subcellular location">
    <subcellularLocation>
        <location evidence="1">Cell membrane</location>
        <topology evidence="1">Multi-pass membrane protein</topology>
    </subcellularLocation>
</comment>
<evidence type="ECO:0000313" key="9">
    <source>
        <dbReference type="Proteomes" id="UP000294856"/>
    </source>
</evidence>
<organism evidence="8 9">
    <name type="scientific">Nocardia alba</name>
    <dbReference type="NCBI Taxonomy" id="225051"/>
    <lineage>
        <taxon>Bacteria</taxon>
        <taxon>Bacillati</taxon>
        <taxon>Actinomycetota</taxon>
        <taxon>Actinomycetes</taxon>
        <taxon>Mycobacteriales</taxon>
        <taxon>Nocardiaceae</taxon>
        <taxon>Nocardia</taxon>
    </lineage>
</organism>
<feature type="transmembrane region" description="Helical" evidence="6">
    <location>
        <begin position="259"/>
        <end position="279"/>
    </location>
</feature>
<feature type="transmembrane region" description="Helical" evidence="6">
    <location>
        <begin position="317"/>
        <end position="343"/>
    </location>
</feature>
<dbReference type="Proteomes" id="UP000294856">
    <property type="component" value="Unassembled WGS sequence"/>
</dbReference>
<feature type="transmembrane region" description="Helical" evidence="6">
    <location>
        <begin position="178"/>
        <end position="196"/>
    </location>
</feature>
<dbReference type="AlphaFoldDB" id="A0A4R1FSU1"/>
<evidence type="ECO:0000313" key="8">
    <source>
        <dbReference type="EMBL" id="TCJ96724.1"/>
    </source>
</evidence>
<feature type="transmembrane region" description="Helical" evidence="6">
    <location>
        <begin position="106"/>
        <end position="128"/>
    </location>
</feature>
<gene>
    <name evidence="8" type="ORF">DFR71_2756</name>
</gene>
<evidence type="ECO:0000256" key="4">
    <source>
        <dbReference type="ARBA" id="ARBA00023136"/>
    </source>
</evidence>
<dbReference type="STRING" id="1210063.GCA_001612665_00415"/>
<dbReference type="PANTHER" id="PTHR23534:SF1">
    <property type="entry name" value="MAJOR FACILITATOR SUPERFAMILY PROTEIN"/>
    <property type="match status" value="1"/>
</dbReference>
<keyword evidence="9" id="KW-1185">Reference proteome</keyword>
<dbReference type="InterPro" id="IPR011701">
    <property type="entry name" value="MFS"/>
</dbReference>
<sequence length="444" mass="44268">MMTLMSEHPAQRRTLAVLVVAQIFSGAGLAAGITVGALLAQDMLGSTGLAGLPAAMFTIGSAAAAVGVGRISQRTGRRAGLTLGYLIGGLGSFGVVAAAVAGSPALLFVSFVVYGAGTATSLQARYVGADLAQPPHRARAISTVLVATTVGAVVGPNLTMQMSNVAVSWGIPALSGPFVLSGMAYVVAASVLWVMLRPDPLVLAREIAEPPSEVVGTHAPTRWSAPIVAGTMVMVVTQLVMAAVMTMTPIHMQQHGHGVGAAGFVIAVHVAGMYLPSLLSGMLVDRFGPGLIAVAAAGTLVAAGVGAALAPPSSMPALAVALGLLGVGWNLGLVAGTTMIANATPVATRARTQGTVDVGIAIAGAGGGLGSGVIVAFADYPGLALLGSGIALLIVPALAWATRRPRVRDHSSFVRSSVEVVSDPVSTTLPVDHGSSRQADPTVG</sequence>
<evidence type="ECO:0000256" key="6">
    <source>
        <dbReference type="SAM" id="Phobius"/>
    </source>
</evidence>
<keyword evidence="3 6" id="KW-1133">Transmembrane helix</keyword>
<feature type="transmembrane region" description="Helical" evidence="6">
    <location>
        <begin position="48"/>
        <end position="68"/>
    </location>
</feature>
<feature type="transmembrane region" description="Helical" evidence="6">
    <location>
        <begin position="355"/>
        <end position="377"/>
    </location>
</feature>